<dbReference type="AlphaFoldDB" id="A0A3S2YU88"/>
<comment type="caution">
    <text evidence="9">The sequence shown here is derived from an EMBL/GenBank/DDBJ whole genome shotgun (WGS) entry which is preliminary data.</text>
</comment>
<dbReference type="EMBL" id="RZYA01000017">
    <property type="protein sequence ID" value="RVU19536.1"/>
    <property type="molecule type" value="Genomic_DNA"/>
</dbReference>
<feature type="transmembrane region" description="Helical" evidence="7">
    <location>
        <begin position="185"/>
        <end position="205"/>
    </location>
</feature>
<keyword evidence="4 7" id="KW-0812">Transmembrane</keyword>
<feature type="transmembrane region" description="Helical" evidence="7">
    <location>
        <begin position="241"/>
        <end position="262"/>
    </location>
</feature>
<evidence type="ECO:0000256" key="2">
    <source>
        <dbReference type="ARBA" id="ARBA00022448"/>
    </source>
</evidence>
<dbReference type="PANTHER" id="PTHR43163">
    <property type="entry name" value="DIPEPTIDE TRANSPORT SYSTEM PERMEASE PROTEIN DPPB-RELATED"/>
    <property type="match status" value="1"/>
</dbReference>
<sequence>MLRFLIRRTLGAALILLLISAFTYFMYFAIPQDPAMLACGKNCTPDALALIHKNLGLDKPVPVQYWDYLSGIFVGRDFGVGHCSAPCFGVSFRNNQMVWSTMMDRLPLTLSLTFGSLIVFLAAGLGAGLLAARFRGTWLDKTFSGASLVTSSFQIYFIGPVVMGLLVFSTGWLDKPKYVPLTDDPFGWFMGLLIPWIIMATIFTANYTRMARSSMIEQLQEEHVRAARAKGMSSRYTFFRYAWRGSLIPIITILGMDIGGLLSGGMVTELTFGLAGMGRLARDSVVGKDLPVLMGVMILSAAFIIVCNIVVDALYAVVDPRVRLS</sequence>
<reference evidence="9 10" key="1">
    <citation type="submission" date="2019-01" db="EMBL/GenBank/DDBJ databases">
        <title>Genome sequences of Streptomyces and Rhizobium isolates collected from root and soil.</title>
        <authorList>
            <person name="Chhettri S."/>
            <person name="Sevigny J.L."/>
            <person name="Sen A."/>
            <person name="Ennis N."/>
            <person name="Tisa L."/>
        </authorList>
    </citation>
    <scope>NUCLEOTIDE SEQUENCE [LARGE SCALE GENOMIC DNA]</scope>
    <source>
        <strain evidence="9 10">San01</strain>
    </source>
</reference>
<dbReference type="GO" id="GO:0005886">
    <property type="term" value="C:plasma membrane"/>
    <property type="evidence" value="ECO:0007669"/>
    <property type="project" value="UniProtKB-SubCell"/>
</dbReference>
<dbReference type="CDD" id="cd06261">
    <property type="entry name" value="TM_PBP2"/>
    <property type="match status" value="1"/>
</dbReference>
<evidence type="ECO:0000313" key="9">
    <source>
        <dbReference type="EMBL" id="RVU19536.1"/>
    </source>
</evidence>
<keyword evidence="10" id="KW-1185">Reference proteome</keyword>
<accession>A0A3S2YU88</accession>
<feature type="transmembrane region" description="Helical" evidence="7">
    <location>
        <begin position="153"/>
        <end position="173"/>
    </location>
</feature>
<evidence type="ECO:0000256" key="3">
    <source>
        <dbReference type="ARBA" id="ARBA00022475"/>
    </source>
</evidence>
<feature type="transmembrane region" description="Helical" evidence="7">
    <location>
        <begin position="12"/>
        <end position="30"/>
    </location>
</feature>
<dbReference type="Pfam" id="PF00528">
    <property type="entry name" value="BPD_transp_1"/>
    <property type="match status" value="1"/>
</dbReference>
<dbReference type="RefSeq" id="WP_127831322.1">
    <property type="nucleotide sequence ID" value="NZ_RZYA01000017.1"/>
</dbReference>
<feature type="domain" description="ABC transmembrane type-1" evidence="8">
    <location>
        <begin position="106"/>
        <end position="315"/>
    </location>
</feature>
<keyword evidence="6 7" id="KW-0472">Membrane</keyword>
<evidence type="ECO:0000256" key="6">
    <source>
        <dbReference type="ARBA" id="ARBA00023136"/>
    </source>
</evidence>
<organism evidence="9 10">
    <name type="scientific">Streptomyces antnestii</name>
    <dbReference type="NCBI Taxonomy" id="2494256"/>
    <lineage>
        <taxon>Bacteria</taxon>
        <taxon>Bacillati</taxon>
        <taxon>Actinomycetota</taxon>
        <taxon>Actinomycetes</taxon>
        <taxon>Kitasatosporales</taxon>
        <taxon>Streptomycetaceae</taxon>
        <taxon>Streptomyces</taxon>
    </lineage>
</organism>
<comment type="similarity">
    <text evidence="7">Belongs to the binding-protein-dependent transport system permease family.</text>
</comment>
<name>A0A3S2YU88_9ACTN</name>
<dbReference type="PROSITE" id="PS50928">
    <property type="entry name" value="ABC_TM1"/>
    <property type="match status" value="1"/>
</dbReference>
<keyword evidence="5 7" id="KW-1133">Transmembrane helix</keyword>
<evidence type="ECO:0000256" key="1">
    <source>
        <dbReference type="ARBA" id="ARBA00004651"/>
    </source>
</evidence>
<dbReference type="InterPro" id="IPR035906">
    <property type="entry name" value="MetI-like_sf"/>
</dbReference>
<dbReference type="InterPro" id="IPR000515">
    <property type="entry name" value="MetI-like"/>
</dbReference>
<feature type="transmembrane region" description="Helical" evidence="7">
    <location>
        <begin position="108"/>
        <end position="132"/>
    </location>
</feature>
<protein>
    <submittedName>
        <fullName evidence="9">ABC transporter permease</fullName>
    </submittedName>
</protein>
<keyword evidence="3" id="KW-1003">Cell membrane</keyword>
<evidence type="ECO:0000256" key="7">
    <source>
        <dbReference type="RuleBase" id="RU363032"/>
    </source>
</evidence>
<dbReference type="OrthoDB" id="147639at2"/>
<comment type="subcellular location">
    <subcellularLocation>
        <location evidence="1 7">Cell membrane</location>
        <topology evidence="1 7">Multi-pass membrane protein</topology>
    </subcellularLocation>
</comment>
<dbReference type="Proteomes" id="UP000283128">
    <property type="component" value="Unassembled WGS sequence"/>
</dbReference>
<feature type="transmembrane region" description="Helical" evidence="7">
    <location>
        <begin position="292"/>
        <end position="318"/>
    </location>
</feature>
<proteinExistence type="inferred from homology"/>
<evidence type="ECO:0000259" key="8">
    <source>
        <dbReference type="PROSITE" id="PS50928"/>
    </source>
</evidence>
<evidence type="ECO:0000256" key="4">
    <source>
        <dbReference type="ARBA" id="ARBA00022692"/>
    </source>
</evidence>
<dbReference type="Pfam" id="PF19300">
    <property type="entry name" value="BPD_transp_1_N"/>
    <property type="match status" value="1"/>
</dbReference>
<evidence type="ECO:0000256" key="5">
    <source>
        <dbReference type="ARBA" id="ARBA00022989"/>
    </source>
</evidence>
<gene>
    <name evidence="9" type="ORF">EOT10_29040</name>
</gene>
<dbReference type="InterPro" id="IPR045621">
    <property type="entry name" value="BPD_transp_1_N"/>
</dbReference>
<dbReference type="SUPFAM" id="SSF161098">
    <property type="entry name" value="MetI-like"/>
    <property type="match status" value="1"/>
</dbReference>
<dbReference type="Gene3D" id="1.10.3720.10">
    <property type="entry name" value="MetI-like"/>
    <property type="match status" value="1"/>
</dbReference>
<dbReference type="PANTHER" id="PTHR43163:SF6">
    <property type="entry name" value="DIPEPTIDE TRANSPORT SYSTEM PERMEASE PROTEIN DPPB-RELATED"/>
    <property type="match status" value="1"/>
</dbReference>
<keyword evidence="2 7" id="KW-0813">Transport</keyword>
<evidence type="ECO:0000313" key="10">
    <source>
        <dbReference type="Proteomes" id="UP000283128"/>
    </source>
</evidence>
<dbReference type="GO" id="GO:0055085">
    <property type="term" value="P:transmembrane transport"/>
    <property type="evidence" value="ECO:0007669"/>
    <property type="project" value="InterPro"/>
</dbReference>